<proteinExistence type="predicted"/>
<dbReference type="Gene3D" id="3.40.50.410">
    <property type="entry name" value="von Willebrand factor, type A domain"/>
    <property type="match status" value="1"/>
</dbReference>
<organism evidence="4 5">
    <name type="scientific">Aphanomyces stellatus</name>
    <dbReference type="NCBI Taxonomy" id="120398"/>
    <lineage>
        <taxon>Eukaryota</taxon>
        <taxon>Sar</taxon>
        <taxon>Stramenopiles</taxon>
        <taxon>Oomycota</taxon>
        <taxon>Saprolegniomycetes</taxon>
        <taxon>Saprolegniales</taxon>
        <taxon>Verrucalvaceae</taxon>
        <taxon>Aphanomyces</taxon>
    </lineage>
</organism>
<feature type="domain" description="DUF2828" evidence="1">
    <location>
        <begin position="18"/>
        <end position="119"/>
    </location>
</feature>
<dbReference type="InterPro" id="IPR036465">
    <property type="entry name" value="vWFA_dom_sf"/>
</dbReference>
<reference evidence="4 5" key="1">
    <citation type="submission" date="2019-03" db="EMBL/GenBank/DDBJ databases">
        <authorList>
            <person name="Gaulin E."/>
            <person name="Dumas B."/>
        </authorList>
    </citation>
    <scope>NUCLEOTIDE SEQUENCE [LARGE SCALE GENOMIC DNA]</scope>
    <source>
        <strain evidence="4">CBS 568.67</strain>
    </source>
</reference>
<keyword evidence="5" id="KW-1185">Reference proteome</keyword>
<dbReference type="EMBL" id="VJMH01000321">
    <property type="protein sequence ID" value="KAF0716977.1"/>
    <property type="molecule type" value="Genomic_DNA"/>
</dbReference>
<dbReference type="InterPro" id="IPR058580">
    <property type="entry name" value="DUF2828"/>
</dbReference>
<feature type="domain" description="DUF7788" evidence="2">
    <location>
        <begin position="301"/>
        <end position="477"/>
    </location>
</feature>
<dbReference type="OrthoDB" id="1149618at2759"/>
<name>A0A485K8K9_9STRA</name>
<gene>
    <name evidence="4" type="primary">Aste57867_2563</name>
    <name evidence="3" type="ORF">As57867_002556</name>
    <name evidence="4" type="ORF">ASTE57867_2563</name>
</gene>
<dbReference type="AlphaFoldDB" id="A0A485K8K9"/>
<dbReference type="Proteomes" id="UP000332933">
    <property type="component" value="Unassembled WGS sequence"/>
</dbReference>
<evidence type="ECO:0000313" key="4">
    <source>
        <dbReference type="EMBL" id="VFT79759.1"/>
    </source>
</evidence>
<evidence type="ECO:0000259" key="2">
    <source>
        <dbReference type="Pfam" id="PF25043"/>
    </source>
</evidence>
<dbReference type="InterPro" id="IPR056690">
    <property type="entry name" value="DUF7788"/>
</dbReference>
<dbReference type="PANTHER" id="PTHR31373">
    <property type="entry name" value="OS06G0652100 PROTEIN"/>
    <property type="match status" value="1"/>
</dbReference>
<sequence length="510" mass="56274">MSFATAAKEVAVQKMTTTWNGAVSHATTTSGRVDLYYSVLRGTPEARVAELMTASYKEDALHTLKLVAYLRDIRGGKGERLVARHAIKWLALHHPEELKHNLQHYVAEYGRFDDLLALVETPVEAFALTVYAEQLKKDLAALEAQKPVSLCAKWVPSEKKAADKKARVNLKLAKTMKISAAELRKTYLAPLRASLKLLESFMCAKDWDGIDLNMVPSVAMHIHGKPKHAFERHLADKFATWKDGLKSGKTKVNAAVLHPHQVVQQYFSGWSITTEVNELVEAQWRVMVQNGRDLGTLSRTLVMSDVSGSMYSPNGVPMAVSIALGILISELVLDEFKGLVMTFETTPRFHTVVGETLLQKVLSLASAPWGGSTNFIAALRLILSTAKAKQIARDQMPEKLIVVSDMQFNVAGSLSETNFQVLKREFTDAGFDVPHLIFWNVNGRTTDAPTLSTEANVSLLSGFSPAVLKAALTGEQLTPFQTMLNAILDARYDLIQLPSTDSDDDDLEIV</sequence>
<evidence type="ECO:0000313" key="3">
    <source>
        <dbReference type="EMBL" id="KAF0716977.1"/>
    </source>
</evidence>
<dbReference type="PIRSF" id="PIRSF015417">
    <property type="entry name" value="T31B5_30_vWA"/>
    <property type="match status" value="1"/>
</dbReference>
<evidence type="ECO:0000313" key="5">
    <source>
        <dbReference type="Proteomes" id="UP000332933"/>
    </source>
</evidence>
<evidence type="ECO:0000259" key="1">
    <source>
        <dbReference type="Pfam" id="PF11443"/>
    </source>
</evidence>
<dbReference type="InterPro" id="IPR011205">
    <property type="entry name" value="UCP015417_vWA"/>
</dbReference>
<dbReference type="EMBL" id="CAADRA010000321">
    <property type="protein sequence ID" value="VFT79759.1"/>
    <property type="molecule type" value="Genomic_DNA"/>
</dbReference>
<dbReference type="SUPFAM" id="SSF53300">
    <property type="entry name" value="vWA-like"/>
    <property type="match status" value="1"/>
</dbReference>
<dbReference type="PANTHER" id="PTHR31373:SF27">
    <property type="entry name" value="TROVE DOMAIN-CONTAINING PROTEIN"/>
    <property type="match status" value="1"/>
</dbReference>
<accession>A0A485K8K9</accession>
<protein>
    <submittedName>
        <fullName evidence="4">Aste57867_2563 protein</fullName>
    </submittedName>
</protein>
<dbReference type="Pfam" id="PF11443">
    <property type="entry name" value="DUF2828"/>
    <property type="match status" value="2"/>
</dbReference>
<dbReference type="Pfam" id="PF25043">
    <property type="entry name" value="DUF7788"/>
    <property type="match status" value="1"/>
</dbReference>
<reference evidence="3" key="2">
    <citation type="submission" date="2019-06" db="EMBL/GenBank/DDBJ databases">
        <title>Genomics analysis of Aphanomyces spp. identifies a new class of oomycete effector associated with host adaptation.</title>
        <authorList>
            <person name="Gaulin E."/>
        </authorList>
    </citation>
    <scope>NUCLEOTIDE SEQUENCE</scope>
    <source>
        <strain evidence="3">CBS 578.67</strain>
    </source>
</reference>
<feature type="domain" description="DUF2828" evidence="1">
    <location>
        <begin position="174"/>
        <end position="297"/>
    </location>
</feature>